<dbReference type="AlphaFoldDB" id="A0A1U9NIA1"/>
<dbReference type="Pfam" id="PF17788">
    <property type="entry name" value="HypF_C"/>
    <property type="match status" value="1"/>
</dbReference>
<dbReference type="InterPro" id="IPR041440">
    <property type="entry name" value="HypF_C"/>
</dbReference>
<dbReference type="UniPathway" id="UPA00335"/>
<keyword evidence="12" id="KW-0808">Transferase</keyword>
<dbReference type="GO" id="GO:0016743">
    <property type="term" value="F:carboxyl- or carbamoyltransferase activity"/>
    <property type="evidence" value="ECO:0007669"/>
    <property type="project" value="UniProtKB-UniRule"/>
</dbReference>
<dbReference type="InterPro" id="IPR055128">
    <property type="entry name" value="HypF_C_2"/>
</dbReference>
<evidence type="ECO:0000259" key="10">
    <source>
        <dbReference type="PROSITE" id="PS51160"/>
    </source>
</evidence>
<reference evidence="13" key="1">
    <citation type="submission" date="2017-02" db="EMBL/GenBank/DDBJ databases">
        <title>Comparative genomics and description of representatives of a novel lineage of planctomycetes thriving in anoxic sediments.</title>
        <authorList>
            <person name="Spring S."/>
            <person name="Bunk B."/>
            <person name="Sproer C."/>
        </authorList>
    </citation>
    <scope>NUCLEOTIDE SEQUENCE [LARGE SCALE GENOMIC DNA]</scope>
    <source>
        <strain evidence="13">ST-NAGAB-D1</strain>
    </source>
</reference>
<dbReference type="InterPro" id="IPR006070">
    <property type="entry name" value="Sua5-like_dom"/>
</dbReference>
<keyword evidence="3" id="KW-0436">Ligase</keyword>
<feature type="domain" description="Acylphosphatase-like" evidence="10">
    <location>
        <begin position="8"/>
        <end position="97"/>
    </location>
</feature>
<dbReference type="Gene3D" id="3.90.870.50">
    <property type="match status" value="1"/>
</dbReference>
<dbReference type="EC" id="6.2.-.-" evidence="8"/>
<evidence type="ECO:0000259" key="11">
    <source>
        <dbReference type="PROSITE" id="PS51163"/>
    </source>
</evidence>
<dbReference type="Proteomes" id="UP000189674">
    <property type="component" value="Chromosome"/>
</dbReference>
<comment type="caution">
    <text evidence="9">Lacks conserved residue(s) required for the propagation of feature annotation.</text>
</comment>
<evidence type="ECO:0000256" key="9">
    <source>
        <dbReference type="PROSITE-ProRule" id="PRU00520"/>
    </source>
</evidence>
<comment type="catalytic activity">
    <reaction evidence="7">
        <text>C-terminal L-cysteinyl-[HypE protein] + carbamoyl phosphate + ATP + H2O = C-terminal S-carboxamide-L-cysteinyl-[HypE protein] + AMP + phosphate + diphosphate + H(+)</text>
        <dbReference type="Rhea" id="RHEA:55636"/>
        <dbReference type="Rhea" id="RHEA-COMP:14247"/>
        <dbReference type="Rhea" id="RHEA-COMP:14392"/>
        <dbReference type="ChEBI" id="CHEBI:15377"/>
        <dbReference type="ChEBI" id="CHEBI:15378"/>
        <dbReference type="ChEBI" id="CHEBI:30616"/>
        <dbReference type="ChEBI" id="CHEBI:33019"/>
        <dbReference type="ChEBI" id="CHEBI:43474"/>
        <dbReference type="ChEBI" id="CHEBI:58228"/>
        <dbReference type="ChEBI" id="CHEBI:76913"/>
        <dbReference type="ChEBI" id="CHEBI:139126"/>
        <dbReference type="ChEBI" id="CHEBI:456215"/>
    </reaction>
</comment>
<dbReference type="InterPro" id="IPR001792">
    <property type="entry name" value="Acylphosphatase-like_dom"/>
</dbReference>
<comment type="pathway">
    <text evidence="1">Protein modification; [NiFe] hydrogenase maturation.</text>
</comment>
<dbReference type="EMBL" id="CP019791">
    <property type="protein sequence ID" value="AQT67545.1"/>
    <property type="molecule type" value="Genomic_DNA"/>
</dbReference>
<keyword evidence="13" id="KW-1185">Reference proteome</keyword>
<evidence type="ECO:0000313" key="12">
    <source>
        <dbReference type="EMBL" id="AQT67545.1"/>
    </source>
</evidence>
<protein>
    <recommendedName>
        <fullName evidence="8">Carbamoyltransferase</fullName>
        <ecNumber evidence="8">6.2.-.-</ecNumber>
    </recommendedName>
</protein>
<dbReference type="KEGG" id="alus:STSP2_00693"/>
<evidence type="ECO:0000256" key="2">
    <source>
        <dbReference type="ARBA" id="ARBA00008097"/>
    </source>
</evidence>
<proteinExistence type="inferred from homology"/>
<dbReference type="Pfam" id="PF00708">
    <property type="entry name" value="Acylphosphatase"/>
    <property type="match status" value="1"/>
</dbReference>
<evidence type="ECO:0000256" key="6">
    <source>
        <dbReference type="ARBA" id="ARBA00022833"/>
    </source>
</evidence>
<evidence type="ECO:0000256" key="4">
    <source>
        <dbReference type="ARBA" id="ARBA00022723"/>
    </source>
</evidence>
<dbReference type="GO" id="GO:0051604">
    <property type="term" value="P:protein maturation"/>
    <property type="evidence" value="ECO:0007669"/>
    <property type="project" value="TreeGrafter"/>
</dbReference>
<dbReference type="GO" id="GO:0003725">
    <property type="term" value="F:double-stranded RNA binding"/>
    <property type="evidence" value="ECO:0007669"/>
    <property type="project" value="InterPro"/>
</dbReference>
<dbReference type="Gene3D" id="3.30.420.40">
    <property type="match status" value="1"/>
</dbReference>
<dbReference type="InterPro" id="IPR011125">
    <property type="entry name" value="Znf_HypF"/>
</dbReference>
<dbReference type="GO" id="GO:0016874">
    <property type="term" value="F:ligase activity"/>
    <property type="evidence" value="ECO:0007669"/>
    <property type="project" value="UniProtKB-UniRule"/>
</dbReference>
<dbReference type="SUPFAM" id="SSF54975">
    <property type="entry name" value="Acylphosphatase/BLUF domain-like"/>
    <property type="match status" value="1"/>
</dbReference>
<accession>A0A1U9NIA1</accession>
<dbReference type="OrthoDB" id="9808093at2"/>
<sequence>MTGNDIKRAAVKLTGRIQGVGCRPFIYRLATKYDLTGTVLNDTTGVRIEIQGPGTAVKLFLADLQDPAKLPPLMSIANLKLEKLSLKPDETTFTILKSDSAGTPTSQVTVDSATCADCLRELEDRDDFRYHYPFINCTNCGPRYSIIKSIPYDRPNTTMNQFEMCPACRKQYEDPTDRRFHAQPVACPACGPHIWLTDAENNVLTEGTEGTIERTAAMLREGKILAIKGLGGFHLACDATNEQAVKMLRRRKQREAKPFAMMAADLETIQKYAEIAAEAQQLLNSPESPIVLLPRKVDTDIAPSIATGTNTLGFMLPYTPLHHMLFAQPGIEVLVITSANISDEPLICENKVALSKLGGIADAFLMHNRDIYRQVDDSVVHLIGPNPAMLRCSRGYAPAPFPAPTSLEKDIFAAGADMKNTFCFAKGSQLILSEHVGDLKDALVYKHYRKSVKHLQQLYDVKPEIIAHDLHPGYFSTQYALSMLDVQCIPVQHHWAHIASVLAEFGHPGEVIGIVADGTGLGTDNAIWGGECLIASLTGFKRFGHLEYFPLPGGDAASKEPIRPILGLLSLIDPIDHIPEKYNDILTRIEPDEEKISTILTQIDSSLNTVPTSSTGRLFDAVAALAGLGSYNRFEAQLPMALEAAIDTHNQKYYDFSLKQAPNGTFQIDLRKTIEEIASDSAKMVECPEIAARFHNFLAQAWLEMALKAREETDINTAALSGGVFCNRYLANRTITLLKDNGFSVLFKKRIPANDGGIALGQAAIAAALQEQ</sequence>
<dbReference type="PIRSF" id="PIRSF006256">
    <property type="entry name" value="CMPcnvr_hdrg_mat"/>
    <property type="match status" value="1"/>
</dbReference>
<evidence type="ECO:0000256" key="8">
    <source>
        <dbReference type="PIRNR" id="PIRNR006256"/>
    </source>
</evidence>
<dbReference type="PANTHER" id="PTHR42959">
    <property type="entry name" value="CARBAMOYLTRANSFERASE"/>
    <property type="match status" value="1"/>
</dbReference>
<dbReference type="InterPro" id="IPR004421">
    <property type="entry name" value="Carbamoyltransferase_HypF"/>
</dbReference>
<organism evidence="12 13">
    <name type="scientific">Anaerohalosphaera lusitana</name>
    <dbReference type="NCBI Taxonomy" id="1936003"/>
    <lineage>
        <taxon>Bacteria</taxon>
        <taxon>Pseudomonadati</taxon>
        <taxon>Planctomycetota</taxon>
        <taxon>Phycisphaerae</taxon>
        <taxon>Sedimentisphaerales</taxon>
        <taxon>Anaerohalosphaeraceae</taxon>
        <taxon>Anaerohalosphaera</taxon>
    </lineage>
</organism>
<dbReference type="PROSITE" id="PS51160">
    <property type="entry name" value="ACYLPHOSPHATASE_3"/>
    <property type="match status" value="1"/>
</dbReference>
<dbReference type="GO" id="GO:0008270">
    <property type="term" value="F:zinc ion binding"/>
    <property type="evidence" value="ECO:0007669"/>
    <property type="project" value="UniProtKB-KW"/>
</dbReference>
<dbReference type="PANTHER" id="PTHR42959:SF1">
    <property type="entry name" value="CARBAMOYLTRANSFERASE HYPF"/>
    <property type="match status" value="1"/>
</dbReference>
<comment type="similarity">
    <text evidence="2 8">Belongs to the carbamoyltransferase HypF family.</text>
</comment>
<dbReference type="Gene3D" id="3.30.420.360">
    <property type="match status" value="1"/>
</dbReference>
<dbReference type="PROSITE" id="PS51163">
    <property type="entry name" value="YRDC"/>
    <property type="match status" value="1"/>
</dbReference>
<dbReference type="NCBIfam" id="TIGR00143">
    <property type="entry name" value="hypF"/>
    <property type="match status" value="1"/>
</dbReference>
<name>A0A1U9NIA1_9BACT</name>
<keyword evidence="5" id="KW-0863">Zinc-finger</keyword>
<evidence type="ECO:0000313" key="13">
    <source>
        <dbReference type="Proteomes" id="UP000189674"/>
    </source>
</evidence>
<dbReference type="Pfam" id="PF22521">
    <property type="entry name" value="HypF_C_2"/>
    <property type="match status" value="1"/>
</dbReference>
<feature type="domain" description="YrdC-like" evidence="11">
    <location>
        <begin position="209"/>
        <end position="395"/>
    </location>
</feature>
<evidence type="ECO:0000256" key="5">
    <source>
        <dbReference type="ARBA" id="ARBA00022771"/>
    </source>
</evidence>
<evidence type="ECO:0000256" key="1">
    <source>
        <dbReference type="ARBA" id="ARBA00004711"/>
    </source>
</evidence>
<dbReference type="RefSeq" id="WP_146659838.1">
    <property type="nucleotide sequence ID" value="NZ_CP019791.1"/>
</dbReference>
<keyword evidence="4" id="KW-0479">Metal-binding</keyword>
<gene>
    <name evidence="12" type="primary">hypF</name>
    <name evidence="12" type="ORF">STSP2_00693</name>
</gene>
<dbReference type="SUPFAM" id="SSF55821">
    <property type="entry name" value="YrdC/RibB"/>
    <property type="match status" value="1"/>
</dbReference>
<dbReference type="Gene3D" id="3.30.110.120">
    <property type="match status" value="1"/>
</dbReference>
<evidence type="ECO:0000256" key="7">
    <source>
        <dbReference type="ARBA" id="ARBA00048220"/>
    </source>
</evidence>
<dbReference type="Pfam" id="PF01300">
    <property type="entry name" value="Sua5_yciO_yrdC"/>
    <property type="match status" value="1"/>
</dbReference>
<dbReference type="Pfam" id="PF07503">
    <property type="entry name" value="zf-HYPF"/>
    <property type="match status" value="2"/>
</dbReference>
<dbReference type="STRING" id="1936003.STSP2_00693"/>
<dbReference type="InterPro" id="IPR017945">
    <property type="entry name" value="DHBP_synth_RibB-like_a/b_dom"/>
</dbReference>
<evidence type="ECO:0000256" key="3">
    <source>
        <dbReference type="ARBA" id="ARBA00022598"/>
    </source>
</evidence>
<dbReference type="InterPro" id="IPR036046">
    <property type="entry name" value="Acylphosphatase-like_dom_sf"/>
</dbReference>
<dbReference type="InterPro" id="IPR051060">
    <property type="entry name" value="Carbamoyltrans_HypF-like"/>
</dbReference>
<keyword evidence="6" id="KW-0862">Zinc</keyword>